<reference evidence="1" key="1">
    <citation type="submission" date="2020-03" db="EMBL/GenBank/DDBJ databases">
        <title>Draft Genome Sequence of Cylindrodendrum hubeiense.</title>
        <authorList>
            <person name="Buettner E."/>
            <person name="Kellner H."/>
        </authorList>
    </citation>
    <scope>NUCLEOTIDE SEQUENCE</scope>
    <source>
        <strain evidence="1">IHI 201604</strain>
    </source>
</reference>
<protein>
    <submittedName>
        <fullName evidence="1">Uncharacterized protein</fullName>
    </submittedName>
</protein>
<sequence>MCIRVDARQACMKTACGIQMEPAGKLLICDEAEARGGLGECKRGVQQLYMASEAKLLCRKCLVAEDGVNPWNDGQRILETSLDLEEEEVKKKKKNVKVGGEKPQVRPQAKPQVRFSFRIGALKIF</sequence>
<keyword evidence="2" id="KW-1185">Reference proteome</keyword>
<dbReference type="Proteomes" id="UP000722485">
    <property type="component" value="Unassembled WGS sequence"/>
</dbReference>
<dbReference type="EMBL" id="JAANBB010000119">
    <property type="protein sequence ID" value="KAF7549576.1"/>
    <property type="molecule type" value="Genomic_DNA"/>
</dbReference>
<proteinExistence type="predicted"/>
<name>A0A9P5H508_9HYPO</name>
<comment type="caution">
    <text evidence="1">The sequence shown here is derived from an EMBL/GenBank/DDBJ whole genome shotgun (WGS) entry which is preliminary data.</text>
</comment>
<gene>
    <name evidence="1" type="ORF">G7Z17_g6302</name>
</gene>
<evidence type="ECO:0000313" key="2">
    <source>
        <dbReference type="Proteomes" id="UP000722485"/>
    </source>
</evidence>
<organism evidence="1 2">
    <name type="scientific">Cylindrodendrum hubeiense</name>
    <dbReference type="NCBI Taxonomy" id="595255"/>
    <lineage>
        <taxon>Eukaryota</taxon>
        <taxon>Fungi</taxon>
        <taxon>Dikarya</taxon>
        <taxon>Ascomycota</taxon>
        <taxon>Pezizomycotina</taxon>
        <taxon>Sordariomycetes</taxon>
        <taxon>Hypocreomycetidae</taxon>
        <taxon>Hypocreales</taxon>
        <taxon>Nectriaceae</taxon>
        <taxon>Cylindrodendrum</taxon>
    </lineage>
</organism>
<evidence type="ECO:0000313" key="1">
    <source>
        <dbReference type="EMBL" id="KAF7549576.1"/>
    </source>
</evidence>
<accession>A0A9P5H508</accession>
<dbReference type="AlphaFoldDB" id="A0A9P5H508"/>